<keyword evidence="2" id="KW-1185">Reference proteome</keyword>
<evidence type="ECO:0000313" key="1">
    <source>
        <dbReference type="EMBL" id="MBA9026173.1"/>
    </source>
</evidence>
<proteinExistence type="predicted"/>
<gene>
    <name evidence="1" type="ORF">HNP81_001458</name>
</gene>
<protein>
    <submittedName>
        <fullName evidence="1">Uncharacterized protein</fullName>
    </submittedName>
</protein>
<organism evidence="1 2">
    <name type="scientific">Peribacillus huizhouensis</name>
    <dbReference type="NCBI Taxonomy" id="1501239"/>
    <lineage>
        <taxon>Bacteria</taxon>
        <taxon>Bacillati</taxon>
        <taxon>Bacillota</taxon>
        <taxon>Bacilli</taxon>
        <taxon>Bacillales</taxon>
        <taxon>Bacillaceae</taxon>
        <taxon>Peribacillus</taxon>
    </lineage>
</organism>
<evidence type="ECO:0000313" key="2">
    <source>
        <dbReference type="Proteomes" id="UP000626697"/>
    </source>
</evidence>
<accession>A0ABR6CNC1</accession>
<sequence>MMWASMLSLGISAAAYGLSRNRTRNMMIPVQNLIDNFRLRNDGQMSKMANVMEFSKELVPDKDPFTNK</sequence>
<comment type="caution">
    <text evidence="1">The sequence shown here is derived from an EMBL/GenBank/DDBJ whole genome shotgun (WGS) entry which is preliminary data.</text>
</comment>
<dbReference type="RefSeq" id="WP_152534745.1">
    <property type="nucleotide sequence ID" value="NZ_JACJHX010000003.1"/>
</dbReference>
<dbReference type="Proteomes" id="UP000626697">
    <property type="component" value="Unassembled WGS sequence"/>
</dbReference>
<reference evidence="1 2" key="1">
    <citation type="submission" date="2020-08" db="EMBL/GenBank/DDBJ databases">
        <title>Genomic Encyclopedia of Type Strains, Phase IV (KMG-IV): sequencing the most valuable type-strain genomes for metagenomic binning, comparative biology and taxonomic classification.</title>
        <authorList>
            <person name="Goeker M."/>
        </authorList>
    </citation>
    <scope>NUCLEOTIDE SEQUENCE [LARGE SCALE GENOMIC DNA]</scope>
    <source>
        <strain evidence="1 2">DSM 105481</strain>
    </source>
</reference>
<dbReference type="EMBL" id="JACJHX010000003">
    <property type="protein sequence ID" value="MBA9026173.1"/>
    <property type="molecule type" value="Genomic_DNA"/>
</dbReference>
<name>A0ABR6CNC1_9BACI</name>